<dbReference type="HOGENOM" id="CLU_1316276_0_0_1"/>
<keyword evidence="2" id="KW-1185">Reference proteome</keyword>
<evidence type="ECO:0000313" key="1">
    <source>
        <dbReference type="EMBL" id="CCF54077.1"/>
    </source>
</evidence>
<comment type="caution">
    <text evidence="1">The sequence shown here is derived from an EMBL/GenBank/DDBJ whole genome shotgun (WGS) entry which is preliminary data.</text>
</comment>
<dbReference type="Proteomes" id="UP000006174">
    <property type="component" value="Unassembled WGS sequence"/>
</dbReference>
<dbReference type="EMBL" id="CAGI01000188">
    <property type="protein sequence ID" value="CCF54077.1"/>
    <property type="molecule type" value="Genomic_DNA"/>
</dbReference>
<reference evidence="1 2" key="1">
    <citation type="journal article" date="2012" name="Plant Cell">
        <title>Genome comparison of barley and maize smut fungi reveals targeted loss of RNA silencing components and species-specific presence of transposable elements.</title>
        <authorList>
            <person name="Laurie J.D."/>
            <person name="Ali S."/>
            <person name="Linning R."/>
            <person name="Mannhaupt G."/>
            <person name="Wong P."/>
            <person name="Gueldener U."/>
            <person name="Muensterkoetter M."/>
            <person name="Moore R."/>
            <person name="Kahmann R."/>
            <person name="Bakkeren G."/>
            <person name="Schirawski J."/>
        </authorList>
    </citation>
    <scope>NUCLEOTIDE SEQUENCE [LARGE SCALE GENOMIC DNA]</scope>
    <source>
        <strain evidence="2">Uh4875-4</strain>
    </source>
</reference>
<proteinExistence type="predicted"/>
<organism evidence="1 2">
    <name type="scientific">Ustilago hordei</name>
    <name type="common">Barley covered smut fungus</name>
    <dbReference type="NCBI Taxonomy" id="120017"/>
    <lineage>
        <taxon>Eukaryota</taxon>
        <taxon>Fungi</taxon>
        <taxon>Dikarya</taxon>
        <taxon>Basidiomycota</taxon>
        <taxon>Ustilaginomycotina</taxon>
        <taxon>Ustilaginomycetes</taxon>
        <taxon>Ustilaginales</taxon>
        <taxon>Ustilaginaceae</taxon>
        <taxon>Ustilago</taxon>
    </lineage>
</organism>
<gene>
    <name evidence="1" type="ORF">UHOR_16344</name>
</gene>
<dbReference type="AlphaFoldDB" id="I2G4I4"/>
<sequence length="209" mass="22993">MLWHLTSKLSWGQMNAQEELESYEETMHNNCGLGQGRVPTELSEIGRIKGSMTELVRIGRSKALLQSLLGSVVPHLYNRSHGNWLKDASITDLAAGGQQMRKGSPSDEVGALGDNERSIRRWVSWDRMDVQEERDSYEGILCNHCGLGERRVPTEFSEISRIDSSMTGLVRIGRSTGLTTGVSRISGITFATTCHGPGCAGSRKICQVI</sequence>
<evidence type="ECO:0000313" key="2">
    <source>
        <dbReference type="Proteomes" id="UP000006174"/>
    </source>
</evidence>
<accession>I2G4I4</accession>
<protein>
    <submittedName>
        <fullName evidence="1">Uncharacterized protein</fullName>
    </submittedName>
</protein>
<name>I2G4I4_USTHO</name>